<proteinExistence type="predicted"/>
<accession>A0A2U2BSQ9</accession>
<evidence type="ECO:0000256" key="2">
    <source>
        <dbReference type="ARBA" id="ARBA00022748"/>
    </source>
</evidence>
<dbReference type="PROSITE" id="PS50005">
    <property type="entry name" value="TPR"/>
    <property type="match status" value="1"/>
</dbReference>
<keyword evidence="5" id="KW-0472">Membrane</keyword>
<keyword evidence="5" id="KW-0812">Transmembrane</keyword>
<dbReference type="Pfam" id="PF23914">
    <property type="entry name" value="TPR_CcmH_CycH"/>
    <property type="match status" value="1"/>
</dbReference>
<evidence type="ECO:0000256" key="3">
    <source>
        <dbReference type="ARBA" id="ARBA00022803"/>
    </source>
</evidence>
<comment type="caution">
    <text evidence="7">The sequence shown here is derived from an EMBL/GenBank/DDBJ whole genome shotgun (WGS) entry which is preliminary data.</text>
</comment>
<evidence type="ECO:0000313" key="7">
    <source>
        <dbReference type="EMBL" id="PWE17031.1"/>
    </source>
</evidence>
<dbReference type="RefSeq" id="WP_109253255.1">
    <property type="nucleotide sequence ID" value="NZ_QEXV01000004.1"/>
</dbReference>
<dbReference type="PANTHER" id="PTHR47870:SF1">
    <property type="entry name" value="CYTOCHROME C-TYPE BIOGENESIS PROTEIN CCMH"/>
    <property type="match status" value="1"/>
</dbReference>
<evidence type="ECO:0000256" key="1">
    <source>
        <dbReference type="ARBA" id="ARBA00022737"/>
    </source>
</evidence>
<dbReference type="AlphaFoldDB" id="A0A2U2BSQ9"/>
<dbReference type="Proteomes" id="UP000245168">
    <property type="component" value="Unassembled WGS sequence"/>
</dbReference>
<dbReference type="SUPFAM" id="SSF48452">
    <property type="entry name" value="TPR-like"/>
    <property type="match status" value="1"/>
</dbReference>
<feature type="domain" description="Cytochrome c-type biogenesis protein H TPR" evidence="6">
    <location>
        <begin position="83"/>
        <end position="199"/>
    </location>
</feature>
<reference evidence="8" key="1">
    <citation type="submission" date="2018-05" db="EMBL/GenBank/DDBJ databases">
        <authorList>
            <person name="Liu B.-T."/>
        </authorList>
    </citation>
    <scope>NUCLEOTIDE SEQUENCE [LARGE SCALE GENOMIC DNA]</scope>
    <source>
        <strain evidence="8">WD6-1</strain>
    </source>
</reference>
<dbReference type="OrthoDB" id="7631440at2"/>
<name>A0A2U2BSQ9_9PROT</name>
<organism evidence="7 8">
    <name type="scientific">Marinicauda salina</name>
    <dbReference type="NCBI Taxonomy" id="2135793"/>
    <lineage>
        <taxon>Bacteria</taxon>
        <taxon>Pseudomonadati</taxon>
        <taxon>Pseudomonadota</taxon>
        <taxon>Alphaproteobacteria</taxon>
        <taxon>Maricaulales</taxon>
        <taxon>Maricaulaceae</taxon>
        <taxon>Marinicauda</taxon>
    </lineage>
</organism>
<feature type="transmembrane region" description="Helical" evidence="5">
    <location>
        <begin position="30"/>
        <end position="49"/>
    </location>
</feature>
<dbReference type="InterPro" id="IPR056413">
    <property type="entry name" value="TPR_CcmH_CycH"/>
</dbReference>
<dbReference type="PANTHER" id="PTHR47870">
    <property type="entry name" value="CYTOCHROME C-TYPE BIOGENESIS PROTEIN CCMH"/>
    <property type="match status" value="1"/>
</dbReference>
<dbReference type="GO" id="GO:0017004">
    <property type="term" value="P:cytochrome complex assembly"/>
    <property type="evidence" value="ECO:0007669"/>
    <property type="project" value="UniProtKB-KW"/>
</dbReference>
<keyword evidence="5" id="KW-1133">Transmembrane helix</keyword>
<evidence type="ECO:0000259" key="6">
    <source>
        <dbReference type="Pfam" id="PF23914"/>
    </source>
</evidence>
<dbReference type="InterPro" id="IPR011990">
    <property type="entry name" value="TPR-like_helical_dom_sf"/>
</dbReference>
<dbReference type="Gene3D" id="1.25.40.10">
    <property type="entry name" value="Tetratricopeptide repeat domain"/>
    <property type="match status" value="2"/>
</dbReference>
<feature type="repeat" description="TPR" evidence="4">
    <location>
        <begin position="94"/>
        <end position="127"/>
    </location>
</feature>
<keyword evidence="1" id="KW-0677">Repeat</keyword>
<protein>
    <recommendedName>
        <fullName evidence="6">Cytochrome c-type biogenesis protein H TPR domain-containing protein</fullName>
    </recommendedName>
</protein>
<evidence type="ECO:0000256" key="5">
    <source>
        <dbReference type="SAM" id="Phobius"/>
    </source>
</evidence>
<sequence length="313" mass="32173">MIVLALIIGLVGVGAAIHIAAPLAGVGRAWALAATAVVALGALGAYAVGAAPGQPGDSYADRAARLQNADPASLSVTEQEERLRVILRQDPEAVQAMALLGRLLARTDRSLEAIAVFERALRIEEDPRILSDLGQAFVNLNEGRVSEQAREAFAAAHAADPALPEAAFFLGAAAYQEGDRETAAQRWGEIVARLPEGDPFRTAIAARAADLLSRPAGGPGEGGEAPFAAMAEDGADPDAMIAAMVARLAGRLEEDPEDFAGWLTLARARAMLGEADAAAAALAAARTRFGGEPGRAAMIAALSGALEIEESDA</sequence>
<dbReference type="InterPro" id="IPR051263">
    <property type="entry name" value="C-type_cytochrome_biogenesis"/>
</dbReference>
<gene>
    <name evidence="7" type="ORF">DDZ18_10020</name>
</gene>
<keyword evidence="8" id="KW-1185">Reference proteome</keyword>
<evidence type="ECO:0000256" key="4">
    <source>
        <dbReference type="PROSITE-ProRule" id="PRU00339"/>
    </source>
</evidence>
<keyword evidence="3 4" id="KW-0802">TPR repeat</keyword>
<keyword evidence="2" id="KW-0201">Cytochrome c-type biogenesis</keyword>
<dbReference type="EMBL" id="QEXV01000004">
    <property type="protein sequence ID" value="PWE17031.1"/>
    <property type="molecule type" value="Genomic_DNA"/>
</dbReference>
<dbReference type="InterPro" id="IPR019734">
    <property type="entry name" value="TPR_rpt"/>
</dbReference>
<evidence type="ECO:0000313" key="8">
    <source>
        <dbReference type="Proteomes" id="UP000245168"/>
    </source>
</evidence>